<evidence type="ECO:0000313" key="1">
    <source>
        <dbReference type="Proteomes" id="UP000036681"/>
    </source>
</evidence>
<accession>A0A0M3INM8</accession>
<evidence type="ECO:0000313" key="2">
    <source>
        <dbReference type="WBParaSite" id="ALUE_0002035601-mRNA-1"/>
    </source>
</evidence>
<sequence>MRNLAASCIFVFKCNHDDERIWRVLFFPVVEVTYNDRGQWQKLAELQCCRRTLPSALIMSERNCSAFRNLGTVLWQLLCLI</sequence>
<dbReference type="WBParaSite" id="ALUE_0002035601-mRNA-1">
    <property type="protein sequence ID" value="ALUE_0002035601-mRNA-1"/>
    <property type="gene ID" value="ALUE_0002035601"/>
</dbReference>
<protein>
    <submittedName>
        <fullName evidence="2">Secreted protein</fullName>
    </submittedName>
</protein>
<reference evidence="2" key="1">
    <citation type="submission" date="2017-02" db="UniProtKB">
        <authorList>
            <consortium name="WormBaseParasite"/>
        </authorList>
    </citation>
    <scope>IDENTIFICATION</scope>
</reference>
<name>A0A0M3INM8_ASCLU</name>
<organism evidence="1 2">
    <name type="scientific">Ascaris lumbricoides</name>
    <name type="common">Giant roundworm</name>
    <dbReference type="NCBI Taxonomy" id="6252"/>
    <lineage>
        <taxon>Eukaryota</taxon>
        <taxon>Metazoa</taxon>
        <taxon>Ecdysozoa</taxon>
        <taxon>Nematoda</taxon>
        <taxon>Chromadorea</taxon>
        <taxon>Rhabditida</taxon>
        <taxon>Spirurina</taxon>
        <taxon>Ascaridomorpha</taxon>
        <taxon>Ascaridoidea</taxon>
        <taxon>Ascarididae</taxon>
        <taxon>Ascaris</taxon>
    </lineage>
</organism>
<proteinExistence type="predicted"/>
<dbReference type="Proteomes" id="UP000036681">
    <property type="component" value="Unplaced"/>
</dbReference>
<keyword evidence="1" id="KW-1185">Reference proteome</keyword>
<dbReference type="AlphaFoldDB" id="A0A0M3INM8"/>